<evidence type="ECO:0000256" key="9">
    <source>
        <dbReference type="PROSITE-ProRule" id="PRU00191"/>
    </source>
</evidence>
<evidence type="ECO:0000256" key="3">
    <source>
        <dbReference type="ARBA" id="ARBA00022741"/>
    </source>
</evidence>
<evidence type="ECO:0000313" key="17">
    <source>
        <dbReference type="EMBL" id="ROT86102.1"/>
    </source>
</evidence>
<dbReference type="SMART" id="SM00252">
    <property type="entry name" value="SH2"/>
    <property type="match status" value="1"/>
</dbReference>
<evidence type="ECO:0000259" key="16">
    <source>
        <dbReference type="PROSITE" id="PS50011"/>
    </source>
</evidence>
<evidence type="ECO:0000256" key="11">
    <source>
        <dbReference type="PROSITE-ProRule" id="PRU10141"/>
    </source>
</evidence>
<dbReference type="EC" id="2.7.10.2" evidence="12"/>
<evidence type="ECO:0000256" key="2">
    <source>
        <dbReference type="ARBA" id="ARBA00022679"/>
    </source>
</evidence>
<dbReference type="InterPro" id="IPR001245">
    <property type="entry name" value="Ser-Thr/Tyr_kinase_cat_dom"/>
</dbReference>
<evidence type="ECO:0000256" key="13">
    <source>
        <dbReference type="SAM" id="MobiDB-lite"/>
    </source>
</evidence>
<reference evidence="17 18" key="2">
    <citation type="submission" date="2019-01" db="EMBL/GenBank/DDBJ databases">
        <title>The decoding of complex shrimp genome reveals the adaptation for benthos swimmer, frequently molting mechanism and breeding impact on genome.</title>
        <authorList>
            <person name="Sun Y."/>
            <person name="Gao Y."/>
            <person name="Yu Y."/>
        </authorList>
    </citation>
    <scope>NUCLEOTIDE SEQUENCE [LARGE SCALE GENOMIC DNA]</scope>
    <source>
        <tissue evidence="17">Muscle</tissue>
    </source>
</reference>
<gene>
    <name evidence="17" type="ORF">C7M84_007823</name>
</gene>
<sequence length="498" mass="57292">MGNKVFKRKKAAFNEPDTTQEDGLPTEDAPPPPGPAHHDPNACSIVLAMHTFHRRNESELSFSKGDKMEIIDNQDPDWWLGTNIRTGEKGYIPVPYVALTSSLESQDWYFGKISRQEAEQLLLSRYNDTGAYMIRASESGHGHTISIRAFNWATNRPEVKHFRVYGSVQEGFYISKKKSFSTLNDLIEDYMHDNGTELSMLLKTPCVRFEPELPDISRECVDNWEVPREVLQWKKKIGQGSYGEVWLCSWNQTVDVAVKTMKKGSMLVQEFLEEAKIMKGLRHKNILVLYAVCTLEEPILIITEYMNQSSLLEYLRDETRTVGEINDLIYISYQVADAMAYLESLQLIHRDLAARNVLVKDGLHCKVSDFGLARIIDEEYNPTSNLKFPVKWTAPEALLKGTFTIKSDVWSFGILLTEIFSLGAVPYPGLSKHEVLTSIQQGYRMSKPEFCPDEIYELMYCCWNITPEDRPTFSFIFNFLQNFDVQRVRGYEEARQLY</sequence>
<dbReference type="Pfam" id="PF07714">
    <property type="entry name" value="PK_Tyr_Ser-Thr"/>
    <property type="match status" value="1"/>
</dbReference>
<evidence type="ECO:0000256" key="4">
    <source>
        <dbReference type="ARBA" id="ARBA00022777"/>
    </source>
</evidence>
<feature type="region of interest" description="Disordered" evidence="13">
    <location>
        <begin position="1"/>
        <end position="41"/>
    </location>
</feature>
<comment type="similarity">
    <text evidence="12">Belongs to the protein kinase superfamily. Tyr protein kinase family.</text>
</comment>
<dbReference type="SMART" id="SM00326">
    <property type="entry name" value="SH3"/>
    <property type="match status" value="1"/>
</dbReference>
<dbReference type="PROSITE" id="PS00107">
    <property type="entry name" value="PROTEIN_KINASE_ATP"/>
    <property type="match status" value="1"/>
</dbReference>
<evidence type="ECO:0000259" key="14">
    <source>
        <dbReference type="PROSITE" id="PS50001"/>
    </source>
</evidence>
<evidence type="ECO:0000313" key="18">
    <source>
        <dbReference type="Proteomes" id="UP000283509"/>
    </source>
</evidence>
<dbReference type="InterPro" id="IPR036860">
    <property type="entry name" value="SH2_dom_sf"/>
</dbReference>
<dbReference type="SMART" id="SM00219">
    <property type="entry name" value="TyrKc"/>
    <property type="match status" value="1"/>
</dbReference>
<dbReference type="Gene3D" id="1.10.510.10">
    <property type="entry name" value="Transferase(Phosphotransferase) domain 1"/>
    <property type="match status" value="1"/>
</dbReference>
<dbReference type="InterPro" id="IPR008266">
    <property type="entry name" value="Tyr_kinase_AS"/>
</dbReference>
<dbReference type="EMBL" id="QCYY01000002">
    <property type="protein sequence ID" value="ROT86102.1"/>
    <property type="molecule type" value="Genomic_DNA"/>
</dbReference>
<dbReference type="Pfam" id="PF00018">
    <property type="entry name" value="SH3_1"/>
    <property type="match status" value="1"/>
</dbReference>
<evidence type="ECO:0000256" key="8">
    <source>
        <dbReference type="ARBA" id="ARBA00051245"/>
    </source>
</evidence>
<reference evidence="17 18" key="1">
    <citation type="submission" date="2018-04" db="EMBL/GenBank/DDBJ databases">
        <authorList>
            <person name="Zhang X."/>
            <person name="Yuan J."/>
            <person name="Li F."/>
            <person name="Xiang J."/>
        </authorList>
    </citation>
    <scope>NUCLEOTIDE SEQUENCE [LARGE SCALE GENOMIC DNA]</scope>
    <source>
        <tissue evidence="17">Muscle</tissue>
    </source>
</reference>
<keyword evidence="5 11" id="KW-0067">ATP-binding</keyword>
<keyword evidence="7 12" id="KW-0829">Tyrosine-protein kinase</keyword>
<dbReference type="OrthoDB" id="28230at2759"/>
<dbReference type="GO" id="GO:0048468">
    <property type="term" value="P:cell development"/>
    <property type="evidence" value="ECO:0007669"/>
    <property type="project" value="UniProtKB-ARBA"/>
</dbReference>
<dbReference type="PRINTS" id="PR00452">
    <property type="entry name" value="SH3DOMAIN"/>
</dbReference>
<feature type="binding site" evidence="11">
    <location>
        <position position="259"/>
    </location>
    <ligand>
        <name>ATP</name>
        <dbReference type="ChEBI" id="CHEBI:30616"/>
    </ligand>
</feature>
<keyword evidence="1 10" id="KW-0728">SH3 domain</keyword>
<dbReference type="Gene3D" id="3.30.505.10">
    <property type="entry name" value="SH2 domain"/>
    <property type="match status" value="1"/>
</dbReference>
<dbReference type="PRINTS" id="PR00109">
    <property type="entry name" value="TYRKINASE"/>
</dbReference>
<evidence type="ECO:0000256" key="10">
    <source>
        <dbReference type="PROSITE-ProRule" id="PRU00192"/>
    </source>
</evidence>
<proteinExistence type="inferred from homology"/>
<dbReference type="Gene3D" id="3.30.200.20">
    <property type="entry name" value="Phosphorylase Kinase, domain 1"/>
    <property type="match status" value="1"/>
</dbReference>
<feature type="compositionally biased region" description="Basic residues" evidence="13">
    <location>
        <begin position="1"/>
        <end position="11"/>
    </location>
</feature>
<dbReference type="InterPro" id="IPR011009">
    <property type="entry name" value="Kinase-like_dom_sf"/>
</dbReference>
<keyword evidence="2 12" id="KW-0808">Transferase</keyword>
<dbReference type="InterPro" id="IPR001452">
    <property type="entry name" value="SH3_domain"/>
</dbReference>
<feature type="domain" description="Protein kinase" evidence="16">
    <location>
        <begin position="231"/>
        <end position="483"/>
    </location>
</feature>
<comment type="caution">
    <text evidence="17">The sequence shown here is derived from an EMBL/GenBank/DDBJ whole genome shotgun (WGS) entry which is preliminary data.</text>
</comment>
<dbReference type="GO" id="GO:0030036">
    <property type="term" value="P:actin cytoskeleton organization"/>
    <property type="evidence" value="ECO:0007669"/>
    <property type="project" value="UniProtKB-ARBA"/>
</dbReference>
<dbReference type="PANTHER" id="PTHR24418">
    <property type="entry name" value="TYROSINE-PROTEIN KINASE"/>
    <property type="match status" value="1"/>
</dbReference>
<dbReference type="PROSITE" id="PS00109">
    <property type="entry name" value="PROTEIN_KINASE_TYR"/>
    <property type="match status" value="1"/>
</dbReference>
<evidence type="ECO:0000259" key="15">
    <source>
        <dbReference type="PROSITE" id="PS50002"/>
    </source>
</evidence>
<dbReference type="InterPro" id="IPR017441">
    <property type="entry name" value="Protein_kinase_ATP_BS"/>
</dbReference>
<dbReference type="FunFam" id="3.30.200.20:FF:000053">
    <property type="entry name" value="Tyrosine-protein kinase"/>
    <property type="match status" value="1"/>
</dbReference>
<protein>
    <recommendedName>
        <fullName evidence="12">Tyrosine-protein kinase</fullName>
        <ecNumber evidence="12">2.7.10.2</ecNumber>
    </recommendedName>
</protein>
<dbReference type="PROSITE" id="PS50002">
    <property type="entry name" value="SH3"/>
    <property type="match status" value="1"/>
</dbReference>
<accession>A0A423UBK2</accession>
<dbReference type="Pfam" id="PF00017">
    <property type="entry name" value="SH2"/>
    <property type="match status" value="1"/>
</dbReference>
<evidence type="ECO:0000256" key="12">
    <source>
        <dbReference type="RuleBase" id="RU362096"/>
    </source>
</evidence>
<dbReference type="CDD" id="cd11845">
    <property type="entry name" value="SH3_Src_like"/>
    <property type="match status" value="1"/>
</dbReference>
<dbReference type="PROSITE" id="PS50001">
    <property type="entry name" value="SH2"/>
    <property type="match status" value="1"/>
</dbReference>
<evidence type="ECO:0000256" key="7">
    <source>
        <dbReference type="ARBA" id="ARBA00023137"/>
    </source>
</evidence>
<dbReference type="SUPFAM" id="SSF55550">
    <property type="entry name" value="SH2 domain"/>
    <property type="match status" value="1"/>
</dbReference>
<dbReference type="GO" id="GO:0004715">
    <property type="term" value="F:non-membrane spanning protein tyrosine kinase activity"/>
    <property type="evidence" value="ECO:0007669"/>
    <property type="project" value="UniProtKB-EC"/>
</dbReference>
<organism evidence="17 18">
    <name type="scientific">Penaeus vannamei</name>
    <name type="common">Whiteleg shrimp</name>
    <name type="synonym">Litopenaeus vannamei</name>
    <dbReference type="NCBI Taxonomy" id="6689"/>
    <lineage>
        <taxon>Eukaryota</taxon>
        <taxon>Metazoa</taxon>
        <taxon>Ecdysozoa</taxon>
        <taxon>Arthropoda</taxon>
        <taxon>Crustacea</taxon>
        <taxon>Multicrustacea</taxon>
        <taxon>Malacostraca</taxon>
        <taxon>Eumalacostraca</taxon>
        <taxon>Eucarida</taxon>
        <taxon>Decapoda</taxon>
        <taxon>Dendrobranchiata</taxon>
        <taxon>Penaeoidea</taxon>
        <taxon>Penaeidae</taxon>
        <taxon>Penaeus</taxon>
    </lineage>
</organism>
<dbReference type="SUPFAM" id="SSF56112">
    <property type="entry name" value="Protein kinase-like (PK-like)"/>
    <property type="match status" value="1"/>
</dbReference>
<feature type="domain" description="SH3" evidence="15">
    <location>
        <begin position="41"/>
        <end position="102"/>
    </location>
</feature>
<name>A0A423UBK2_PENVA</name>
<keyword evidence="3 11" id="KW-0547">Nucleotide-binding</keyword>
<dbReference type="FunFam" id="1.10.510.10:FF:000554">
    <property type="entry name" value="Predicted protein"/>
    <property type="match status" value="1"/>
</dbReference>
<evidence type="ECO:0000256" key="5">
    <source>
        <dbReference type="ARBA" id="ARBA00022840"/>
    </source>
</evidence>
<feature type="domain" description="SH2" evidence="14">
    <location>
        <begin position="108"/>
        <end position="206"/>
    </location>
</feature>
<dbReference type="InterPro" id="IPR000719">
    <property type="entry name" value="Prot_kinase_dom"/>
</dbReference>
<dbReference type="STRING" id="6689.A0A423UBK2"/>
<dbReference type="InterPro" id="IPR036028">
    <property type="entry name" value="SH3-like_dom_sf"/>
</dbReference>
<dbReference type="InterPro" id="IPR000980">
    <property type="entry name" value="SH2"/>
</dbReference>
<dbReference type="GO" id="GO:0007435">
    <property type="term" value="P:salivary gland morphogenesis"/>
    <property type="evidence" value="ECO:0007669"/>
    <property type="project" value="UniProtKB-ARBA"/>
</dbReference>
<dbReference type="Gene3D" id="2.30.30.40">
    <property type="entry name" value="SH3 Domains"/>
    <property type="match status" value="1"/>
</dbReference>
<dbReference type="GO" id="GO:0005524">
    <property type="term" value="F:ATP binding"/>
    <property type="evidence" value="ECO:0007669"/>
    <property type="project" value="UniProtKB-UniRule"/>
</dbReference>
<dbReference type="InterPro" id="IPR020635">
    <property type="entry name" value="Tyr_kinase_cat_dom"/>
</dbReference>
<dbReference type="PRINTS" id="PR00401">
    <property type="entry name" value="SH2DOMAIN"/>
</dbReference>
<dbReference type="SUPFAM" id="SSF50044">
    <property type="entry name" value="SH3-domain"/>
    <property type="match status" value="1"/>
</dbReference>
<dbReference type="Proteomes" id="UP000283509">
    <property type="component" value="Unassembled WGS sequence"/>
</dbReference>
<evidence type="ECO:0000256" key="6">
    <source>
        <dbReference type="ARBA" id="ARBA00022999"/>
    </source>
</evidence>
<dbReference type="PROSITE" id="PS50011">
    <property type="entry name" value="PROTEIN_KINASE_DOM"/>
    <property type="match status" value="1"/>
</dbReference>
<evidence type="ECO:0000256" key="1">
    <source>
        <dbReference type="ARBA" id="ARBA00022443"/>
    </source>
</evidence>
<dbReference type="InterPro" id="IPR050198">
    <property type="entry name" value="Non-receptor_tyrosine_kinases"/>
</dbReference>
<keyword evidence="4 12" id="KW-0418">Kinase</keyword>
<keyword evidence="6 9" id="KW-0727">SH2 domain</keyword>
<comment type="catalytic activity">
    <reaction evidence="8 12">
        <text>L-tyrosyl-[protein] + ATP = O-phospho-L-tyrosyl-[protein] + ADP + H(+)</text>
        <dbReference type="Rhea" id="RHEA:10596"/>
        <dbReference type="Rhea" id="RHEA-COMP:10136"/>
        <dbReference type="Rhea" id="RHEA-COMP:20101"/>
        <dbReference type="ChEBI" id="CHEBI:15378"/>
        <dbReference type="ChEBI" id="CHEBI:30616"/>
        <dbReference type="ChEBI" id="CHEBI:46858"/>
        <dbReference type="ChEBI" id="CHEBI:61978"/>
        <dbReference type="ChEBI" id="CHEBI:456216"/>
        <dbReference type="EC" id="2.7.10.2"/>
    </reaction>
</comment>
<dbReference type="GO" id="GO:0002009">
    <property type="term" value="P:morphogenesis of an epithelium"/>
    <property type="evidence" value="ECO:0007669"/>
    <property type="project" value="UniProtKB-ARBA"/>
</dbReference>
<keyword evidence="18" id="KW-1185">Reference proteome</keyword>
<dbReference type="AlphaFoldDB" id="A0A423UBK2"/>